<accession>A0A7T8KAN7</accession>
<feature type="compositionally biased region" description="Basic and acidic residues" evidence="1">
    <location>
        <begin position="33"/>
        <end position="49"/>
    </location>
</feature>
<evidence type="ECO:0000313" key="3">
    <source>
        <dbReference type="Proteomes" id="UP000595437"/>
    </source>
</evidence>
<sequence length="70" mass="7570">MRRAVVYPPIRTRPLFRGGGGGGGSTCPTSTHPETEHHFNSSRACHEDTTQANLHGTGERLPSPRTTSSR</sequence>
<evidence type="ECO:0000313" key="2">
    <source>
        <dbReference type="EMBL" id="QQP52478.1"/>
    </source>
</evidence>
<dbReference type="AlphaFoldDB" id="A0A7T8KAN7"/>
<reference evidence="3" key="1">
    <citation type="submission" date="2021-01" db="EMBL/GenBank/DDBJ databases">
        <title>Caligus Genome Assembly.</title>
        <authorList>
            <person name="Gallardo-Escarate C."/>
        </authorList>
    </citation>
    <scope>NUCLEOTIDE SEQUENCE [LARGE SCALE GENOMIC DNA]</scope>
</reference>
<organism evidence="2 3">
    <name type="scientific">Caligus rogercresseyi</name>
    <name type="common">Sea louse</name>
    <dbReference type="NCBI Taxonomy" id="217165"/>
    <lineage>
        <taxon>Eukaryota</taxon>
        <taxon>Metazoa</taxon>
        <taxon>Ecdysozoa</taxon>
        <taxon>Arthropoda</taxon>
        <taxon>Crustacea</taxon>
        <taxon>Multicrustacea</taxon>
        <taxon>Hexanauplia</taxon>
        <taxon>Copepoda</taxon>
        <taxon>Siphonostomatoida</taxon>
        <taxon>Caligidae</taxon>
        <taxon>Caligus</taxon>
    </lineage>
</organism>
<dbReference type="EMBL" id="CP045892">
    <property type="protein sequence ID" value="QQP52478.1"/>
    <property type="molecule type" value="Genomic_DNA"/>
</dbReference>
<protein>
    <submittedName>
        <fullName evidence="2">Uncharacterized protein</fullName>
    </submittedName>
</protein>
<name>A0A7T8KAN7_CALRO</name>
<dbReference type="Proteomes" id="UP000595437">
    <property type="component" value="Chromosome 3"/>
</dbReference>
<evidence type="ECO:0000256" key="1">
    <source>
        <dbReference type="SAM" id="MobiDB-lite"/>
    </source>
</evidence>
<gene>
    <name evidence="2" type="ORF">FKW44_004643</name>
</gene>
<proteinExistence type="predicted"/>
<keyword evidence="3" id="KW-1185">Reference proteome</keyword>
<feature type="region of interest" description="Disordered" evidence="1">
    <location>
        <begin position="1"/>
        <end position="70"/>
    </location>
</feature>